<gene>
    <name evidence="1" type="ORF">GCM10010993_28370</name>
</gene>
<accession>A0ABQ1MWW3</accession>
<evidence type="ECO:0000313" key="2">
    <source>
        <dbReference type="Proteomes" id="UP000635885"/>
    </source>
</evidence>
<sequence>MKKIRQLGFGLVTIFLLNSCGLHTTHVGNINGNMTNVELSKKNFQVVERVSGTSTATYIFGIGGLSNKALIEKAKSKMLQKADIVGGSKAIVNLTTESHLSDIFPFYFRWTVTISGHIVEFVE</sequence>
<dbReference type="EMBL" id="BMFD01000011">
    <property type="protein sequence ID" value="GGC48195.1"/>
    <property type="molecule type" value="Genomic_DNA"/>
</dbReference>
<proteinExistence type="predicted"/>
<dbReference type="Proteomes" id="UP000635885">
    <property type="component" value="Unassembled WGS sequence"/>
</dbReference>
<evidence type="ECO:0000313" key="1">
    <source>
        <dbReference type="EMBL" id="GGC48195.1"/>
    </source>
</evidence>
<comment type="caution">
    <text evidence="1">The sequence shown here is derived from an EMBL/GenBank/DDBJ whole genome shotgun (WGS) entry which is preliminary data.</text>
</comment>
<evidence type="ECO:0008006" key="3">
    <source>
        <dbReference type="Google" id="ProtNLM"/>
    </source>
</evidence>
<organism evidence="1 2">
    <name type="scientific">Belliella aquatica</name>
    <dbReference type="NCBI Taxonomy" id="1323734"/>
    <lineage>
        <taxon>Bacteria</taxon>
        <taxon>Pseudomonadati</taxon>
        <taxon>Bacteroidota</taxon>
        <taxon>Cytophagia</taxon>
        <taxon>Cytophagales</taxon>
        <taxon>Cyclobacteriaceae</taxon>
        <taxon>Belliella</taxon>
    </lineage>
</organism>
<protein>
    <recommendedName>
        <fullName evidence="3">Lipoprotein</fullName>
    </recommendedName>
</protein>
<dbReference type="Pfam" id="PF20205">
    <property type="entry name" value="DUF6567"/>
    <property type="match status" value="1"/>
</dbReference>
<keyword evidence="2" id="KW-1185">Reference proteome</keyword>
<name>A0ABQ1MWW3_9BACT</name>
<dbReference type="InterPro" id="IPR046697">
    <property type="entry name" value="DUF6567"/>
</dbReference>
<dbReference type="RefSeq" id="WP_188443757.1">
    <property type="nucleotide sequence ID" value="NZ_BMFD01000011.1"/>
</dbReference>
<reference evidence="2" key="1">
    <citation type="journal article" date="2019" name="Int. J. Syst. Evol. Microbiol.">
        <title>The Global Catalogue of Microorganisms (GCM) 10K type strain sequencing project: providing services to taxonomists for standard genome sequencing and annotation.</title>
        <authorList>
            <consortium name="The Broad Institute Genomics Platform"/>
            <consortium name="The Broad Institute Genome Sequencing Center for Infectious Disease"/>
            <person name="Wu L."/>
            <person name="Ma J."/>
        </authorList>
    </citation>
    <scope>NUCLEOTIDE SEQUENCE [LARGE SCALE GENOMIC DNA]</scope>
    <source>
        <strain evidence="2">CGMCC 1.12479</strain>
    </source>
</reference>